<name>A0A7E4VPQ6_PANRE</name>
<dbReference type="InterPro" id="IPR056609">
    <property type="entry name" value="Elapor1-like_3rd"/>
</dbReference>
<evidence type="ECO:0000256" key="2">
    <source>
        <dbReference type="SAM" id="Phobius"/>
    </source>
</evidence>
<dbReference type="AlphaFoldDB" id="A0A7E4VPQ6"/>
<reference evidence="7" key="2">
    <citation type="submission" date="2020-10" db="UniProtKB">
        <authorList>
            <consortium name="WormBaseParasite"/>
        </authorList>
    </citation>
    <scope>IDENTIFICATION</scope>
</reference>
<feature type="compositionally biased region" description="Polar residues" evidence="1">
    <location>
        <begin position="943"/>
        <end position="953"/>
    </location>
</feature>
<dbReference type="Pfam" id="PF23087">
    <property type="entry name" value="MRH_ELAPOR1_9th"/>
    <property type="match status" value="1"/>
</dbReference>
<protein>
    <submittedName>
        <fullName evidence="7">UPF0577 protein</fullName>
    </submittedName>
</protein>
<dbReference type="Pfam" id="PF23032">
    <property type="entry name" value="GBD_ELAPOR1-like_3rd"/>
    <property type="match status" value="1"/>
</dbReference>
<keyword evidence="2" id="KW-0812">Transmembrane</keyword>
<dbReference type="Gene3D" id="2.10.50.10">
    <property type="entry name" value="Tumor Necrosis Factor Receptor, subunit A, domain 2"/>
    <property type="match status" value="1"/>
</dbReference>
<dbReference type="SMART" id="SM01411">
    <property type="entry name" value="Ephrin_rec_like"/>
    <property type="match status" value="2"/>
</dbReference>
<reference evidence="6" key="1">
    <citation type="journal article" date="2013" name="Genetics">
        <title>The draft genome and transcriptome of Panagrellus redivivus are shaped by the harsh demands of a free-living lifestyle.</title>
        <authorList>
            <person name="Srinivasan J."/>
            <person name="Dillman A.R."/>
            <person name="Macchietto M.G."/>
            <person name="Heikkinen L."/>
            <person name="Lakso M."/>
            <person name="Fracchia K.M."/>
            <person name="Antoshechkin I."/>
            <person name="Mortazavi A."/>
            <person name="Wong G."/>
            <person name="Sternberg P.W."/>
        </authorList>
    </citation>
    <scope>NUCLEOTIDE SEQUENCE [LARGE SCALE GENOMIC DNA]</scope>
    <source>
        <strain evidence="6">MT8872</strain>
    </source>
</reference>
<dbReference type="GO" id="GO:0016020">
    <property type="term" value="C:membrane"/>
    <property type="evidence" value="ECO:0007669"/>
    <property type="project" value="TreeGrafter"/>
</dbReference>
<feature type="region of interest" description="Disordered" evidence="1">
    <location>
        <begin position="932"/>
        <end position="953"/>
    </location>
</feature>
<feature type="domain" description="Elapor1-like galactose binding" evidence="3">
    <location>
        <begin position="21"/>
        <end position="181"/>
    </location>
</feature>
<dbReference type="Pfam" id="PF23091">
    <property type="entry name" value="TNFR_ELAPOR1_6th"/>
    <property type="match status" value="1"/>
</dbReference>
<feature type="domain" description="Elapor1/2 mannose 6-phosphate receptor homology" evidence="4">
    <location>
        <begin position="589"/>
        <end position="795"/>
    </location>
</feature>
<sequence length="953" mass="105639">MAGQNNGTAKRQRRSYSLGSGQRFEDFSTWPEGFSVENFQDVSEQFYQLGRESVSEQCSATTGWTIQGGEIRYQPTACVSKLRITLHLVQTGYIEFYYKMPKNSRGLTSNVDVRNEQCQSYGSQLAALLHPDDMQSNGDWKIKRLELRRGQNLVTWTVSNNRELTTLADIIYIAKIDVVGLPYTSSCSKCPPGTFSNEIGQQVCKACSQNHYSRSGATVCSECAENQYSDSKSSACFLKPPCQEYDFYPLYGRCQDNKQTIDYTPGPVFAFHTPRNANQFPFKKPSTKHDEKCRRCSPGQERTPDGVCAYCPLGSHSNGTQCQACPVKTRPNYGYFFNNWERFPVEVDTSCEYATFEENKECNIRPSWIPLGDRIESSPTRDKGIAMELNINVPSGFYNPIADSKPTADDPVSTFSIDIETRCADESCTLYMVQEIQSNQRNFRFLSVTNGSQPRQVLQFPIYHNGKSKFIIAFMRSGAATGNDIITDKTVVYSVNLTNVGDAGRREPKGGADSCLPCPAHDAAGRCQGCPPGHYVDAVLSQCVHCPPGTMLNKTSSRIGKDSCIKCGNNMESDDGIACTFSGRYTLNETDAKPLKFDLSPLKQKTLVAEGIRVFAREGSSYFHVFNVSLFGEGVDCKESIMAQASLMHEALNSDTSTETSTLFCRSTAIPLQSDKNDSSVSPKTGYLSPFAIGHKLGSVTRERVFEGFNLTDKDLEYDGMTKESRPIDVHFFFAPLRTRVRSCANGSIGVVTARCEPTATGAPQVRLPRSCPDGTCNGCLFHVIIETSAACPLCDNTDFEQIRGECVDGKQQVHWIPSKHCVLSGAQAKEKTEACTSFGGLKFLLILAAVLIGFLVLIIFVIYQRNKSLEYRYMRIVEGREPETLESCGLESDDDDLDEEDTNATRVYFGRKKNELVAGVTKANITSASAKKFSNKPKTPEETTLFSDISDD</sequence>
<evidence type="ECO:0000259" key="5">
    <source>
        <dbReference type="Pfam" id="PF23091"/>
    </source>
</evidence>
<dbReference type="InterPro" id="IPR039181">
    <property type="entry name" value="Elapor1/2"/>
</dbReference>
<proteinExistence type="predicted"/>
<dbReference type="InterPro" id="IPR009030">
    <property type="entry name" value="Growth_fac_rcpt_cys_sf"/>
</dbReference>
<evidence type="ECO:0000313" key="7">
    <source>
        <dbReference type="WBParaSite" id="Pan_g23152.t1"/>
    </source>
</evidence>
<dbReference type="PANTHER" id="PTHR22727">
    <property type="entry name" value="PROTEIN CBG13728"/>
    <property type="match status" value="1"/>
</dbReference>
<dbReference type="SUPFAM" id="SSF57184">
    <property type="entry name" value="Growth factor receptor domain"/>
    <property type="match status" value="2"/>
</dbReference>
<feature type="domain" description="Elapor1/2 TNF receptor-like" evidence="5">
    <location>
        <begin position="295"/>
        <end position="334"/>
    </location>
</feature>
<evidence type="ECO:0000259" key="4">
    <source>
        <dbReference type="Pfam" id="PF23087"/>
    </source>
</evidence>
<organism evidence="6 7">
    <name type="scientific">Panagrellus redivivus</name>
    <name type="common">Microworm</name>
    <dbReference type="NCBI Taxonomy" id="6233"/>
    <lineage>
        <taxon>Eukaryota</taxon>
        <taxon>Metazoa</taxon>
        <taxon>Ecdysozoa</taxon>
        <taxon>Nematoda</taxon>
        <taxon>Chromadorea</taxon>
        <taxon>Rhabditida</taxon>
        <taxon>Tylenchina</taxon>
        <taxon>Panagrolaimomorpha</taxon>
        <taxon>Panagrolaimoidea</taxon>
        <taxon>Panagrolaimidae</taxon>
        <taxon>Panagrellus</taxon>
    </lineage>
</organism>
<dbReference type="InterPro" id="IPR056607">
    <property type="entry name" value="Elapor1/2_MRH"/>
</dbReference>
<dbReference type="WBParaSite" id="Pan_g23152.t1">
    <property type="protein sequence ID" value="Pan_g23152.t1"/>
    <property type="gene ID" value="Pan_g23152"/>
</dbReference>
<feature type="transmembrane region" description="Helical" evidence="2">
    <location>
        <begin position="844"/>
        <end position="864"/>
    </location>
</feature>
<dbReference type="Proteomes" id="UP000492821">
    <property type="component" value="Unassembled WGS sequence"/>
</dbReference>
<keyword evidence="6" id="KW-1185">Reference proteome</keyword>
<evidence type="ECO:0000313" key="6">
    <source>
        <dbReference type="Proteomes" id="UP000492821"/>
    </source>
</evidence>
<dbReference type="InterPro" id="IPR056610">
    <property type="entry name" value="Elapor1/2_TNFR-like"/>
</dbReference>
<dbReference type="PANTHER" id="PTHR22727:SF15">
    <property type="entry name" value="MRH DOMAIN-CONTAINING PROTEIN"/>
    <property type="match status" value="1"/>
</dbReference>
<evidence type="ECO:0000256" key="1">
    <source>
        <dbReference type="SAM" id="MobiDB-lite"/>
    </source>
</evidence>
<keyword evidence="2" id="KW-0472">Membrane</keyword>
<keyword evidence="2" id="KW-1133">Transmembrane helix</keyword>
<accession>A0A7E4VPQ6</accession>
<evidence type="ECO:0000259" key="3">
    <source>
        <dbReference type="Pfam" id="PF23032"/>
    </source>
</evidence>